<evidence type="ECO:0000259" key="9">
    <source>
        <dbReference type="Pfam" id="PF13632"/>
    </source>
</evidence>
<feature type="domain" description="Type II secretion system protein GspE N-terminal" evidence="8">
    <location>
        <begin position="80"/>
        <end position="157"/>
    </location>
</feature>
<keyword evidence="3 10" id="KW-0808">Transferase</keyword>
<dbReference type="GO" id="GO:0016757">
    <property type="term" value="F:glycosyltransferase activity"/>
    <property type="evidence" value="ECO:0007669"/>
    <property type="project" value="UniProtKB-KW"/>
</dbReference>
<sequence length="626" mass="68870">MFRPGPTRPLPVWERADRPLLGEVLRDGGLPADTIESALARQEREAARLGEILLAEGAVRAETLAQALARQFEIETCHGDMRPDRGLVRRLGPEWCLANGLVPLRRWRGPVPLATARPELLRTHAQRLRAAVGTMRPMVATQEQVAALVAEAAGPELARRAETRTSTDESCRSLVGWAFRAKLLVLTLATLALVVAAPQTSFSVALGLAILTLVANTALLAGIVARAPEHGPQIPRQPARNVVPMRLPRVSLLIPLHRERAIAGTLVARLSRLTYPRALIEAWLVVEEDDATTRAALAEADLPPWMTPVTVPRGALKTKPRAMNYALDLCRGEIVGIYDAEDMPAPDQLDKVVAGFRAAPPEVACLQGRLGFYNPRANWLSRCFAVEYSVWFGVVLPGLARMGLVLPLGGTTLFFRRDALEALGAWDAHNVTEDAELGLRLARHGYRTELVDTDTLEEANCRVWTWIRQRSRWLKGYAMTWAVHMRNPLRLLRQLGAWRFLGVQMLFLGTLAGFLGAPLLWTLVLLALGLPHPWQGLGPLPSLLISLTVGLSGVMTLTSQVLALRMGGQSWLIPWLPTLPFYFMLATAAAWRGLIQCITRPFFWDKTAHGVSPPDATPPPRARHPA</sequence>
<gene>
    <name evidence="10" type="ORF">SAMN04490244_110138</name>
</gene>
<name>A0A1H9WFM0_9RHOB</name>
<dbReference type="InterPro" id="IPR050321">
    <property type="entry name" value="Glycosyltr_2/OpgH_subfam"/>
</dbReference>
<evidence type="ECO:0000259" key="8">
    <source>
        <dbReference type="Pfam" id="PF05157"/>
    </source>
</evidence>
<feature type="transmembrane region" description="Helical" evidence="7">
    <location>
        <begin position="202"/>
        <end position="225"/>
    </location>
</feature>
<protein>
    <submittedName>
        <fullName evidence="10">Glycosyltransferase, catalytic subunit of cellulose synthase and poly-beta-1,6-N-acetylglucosamine synthase</fullName>
    </submittedName>
</protein>
<keyword evidence="2" id="KW-0328">Glycosyltransferase</keyword>
<feature type="transmembrane region" description="Helical" evidence="7">
    <location>
        <begin position="540"/>
        <end position="564"/>
    </location>
</feature>
<dbReference type="Pfam" id="PF13632">
    <property type="entry name" value="Glyco_trans_2_3"/>
    <property type="match status" value="1"/>
</dbReference>
<evidence type="ECO:0000256" key="3">
    <source>
        <dbReference type="ARBA" id="ARBA00022679"/>
    </source>
</evidence>
<organism evidence="10 11">
    <name type="scientific">Tranquillimonas rosea</name>
    <dbReference type="NCBI Taxonomy" id="641238"/>
    <lineage>
        <taxon>Bacteria</taxon>
        <taxon>Pseudomonadati</taxon>
        <taxon>Pseudomonadota</taxon>
        <taxon>Alphaproteobacteria</taxon>
        <taxon>Rhodobacterales</taxon>
        <taxon>Roseobacteraceae</taxon>
        <taxon>Tranquillimonas</taxon>
    </lineage>
</organism>
<dbReference type="Pfam" id="PF05157">
    <property type="entry name" value="MshEN"/>
    <property type="match status" value="1"/>
</dbReference>
<dbReference type="PANTHER" id="PTHR43867:SF2">
    <property type="entry name" value="CELLULOSE SYNTHASE CATALYTIC SUBUNIT A [UDP-FORMING]"/>
    <property type="match status" value="1"/>
</dbReference>
<evidence type="ECO:0000256" key="1">
    <source>
        <dbReference type="ARBA" id="ARBA00004141"/>
    </source>
</evidence>
<keyword evidence="4 7" id="KW-0812">Transmembrane</keyword>
<dbReference type="InterPro" id="IPR001173">
    <property type="entry name" value="Glyco_trans_2-like"/>
</dbReference>
<keyword evidence="6 7" id="KW-0472">Membrane</keyword>
<dbReference type="PANTHER" id="PTHR43867">
    <property type="entry name" value="CELLULOSE SYNTHASE CATALYTIC SUBUNIT A [UDP-FORMING]"/>
    <property type="match status" value="1"/>
</dbReference>
<feature type="transmembrane region" description="Helical" evidence="7">
    <location>
        <begin position="174"/>
        <end position="196"/>
    </location>
</feature>
<dbReference type="Proteomes" id="UP000198885">
    <property type="component" value="Unassembled WGS sequence"/>
</dbReference>
<dbReference type="InterPro" id="IPR007831">
    <property type="entry name" value="T2SS_GspE_N"/>
</dbReference>
<dbReference type="EMBL" id="FOGU01000010">
    <property type="protein sequence ID" value="SES32581.1"/>
    <property type="molecule type" value="Genomic_DNA"/>
</dbReference>
<dbReference type="SUPFAM" id="SSF53448">
    <property type="entry name" value="Nucleotide-diphospho-sugar transferases"/>
    <property type="match status" value="1"/>
</dbReference>
<dbReference type="InterPro" id="IPR037257">
    <property type="entry name" value="T2SS_E_N_sf"/>
</dbReference>
<comment type="subcellular location">
    <subcellularLocation>
        <location evidence="1">Membrane</location>
        <topology evidence="1">Multi-pass membrane protein</topology>
    </subcellularLocation>
</comment>
<evidence type="ECO:0000256" key="5">
    <source>
        <dbReference type="ARBA" id="ARBA00022989"/>
    </source>
</evidence>
<feature type="transmembrane region" description="Helical" evidence="7">
    <location>
        <begin position="500"/>
        <end position="528"/>
    </location>
</feature>
<proteinExistence type="predicted"/>
<dbReference type="STRING" id="641238.SAMN04490244_110138"/>
<evidence type="ECO:0000313" key="10">
    <source>
        <dbReference type="EMBL" id="SES32581.1"/>
    </source>
</evidence>
<keyword evidence="11" id="KW-1185">Reference proteome</keyword>
<dbReference type="AlphaFoldDB" id="A0A1H9WFM0"/>
<dbReference type="GO" id="GO:0016020">
    <property type="term" value="C:membrane"/>
    <property type="evidence" value="ECO:0007669"/>
    <property type="project" value="UniProtKB-SubCell"/>
</dbReference>
<dbReference type="InterPro" id="IPR029044">
    <property type="entry name" value="Nucleotide-diphossugar_trans"/>
</dbReference>
<evidence type="ECO:0000256" key="7">
    <source>
        <dbReference type="SAM" id="Phobius"/>
    </source>
</evidence>
<keyword evidence="5 7" id="KW-1133">Transmembrane helix</keyword>
<dbReference type="Gene3D" id="3.90.550.10">
    <property type="entry name" value="Spore Coat Polysaccharide Biosynthesis Protein SpsA, Chain A"/>
    <property type="match status" value="1"/>
</dbReference>
<evidence type="ECO:0000313" key="11">
    <source>
        <dbReference type="Proteomes" id="UP000198885"/>
    </source>
</evidence>
<accession>A0A1H9WFM0</accession>
<reference evidence="10 11" key="1">
    <citation type="submission" date="2016-10" db="EMBL/GenBank/DDBJ databases">
        <authorList>
            <person name="de Groot N.N."/>
        </authorList>
    </citation>
    <scope>NUCLEOTIDE SEQUENCE [LARGE SCALE GENOMIC DNA]</scope>
    <source>
        <strain evidence="10 11">DSM 23042</strain>
    </source>
</reference>
<evidence type="ECO:0000256" key="4">
    <source>
        <dbReference type="ARBA" id="ARBA00022692"/>
    </source>
</evidence>
<evidence type="ECO:0000256" key="2">
    <source>
        <dbReference type="ARBA" id="ARBA00022676"/>
    </source>
</evidence>
<evidence type="ECO:0000256" key="6">
    <source>
        <dbReference type="ARBA" id="ARBA00023136"/>
    </source>
</evidence>
<feature type="domain" description="Glycosyltransferase 2-like" evidence="9">
    <location>
        <begin position="336"/>
        <end position="530"/>
    </location>
</feature>
<dbReference type="SUPFAM" id="SSF160246">
    <property type="entry name" value="EspE N-terminal domain-like"/>
    <property type="match status" value="1"/>
</dbReference>
<feature type="transmembrane region" description="Helical" evidence="7">
    <location>
        <begin position="571"/>
        <end position="591"/>
    </location>
</feature>
<dbReference type="RefSeq" id="WP_235859905.1">
    <property type="nucleotide sequence ID" value="NZ_FOGU01000010.1"/>
</dbReference>